<feature type="transmembrane region" description="Helical" evidence="5">
    <location>
        <begin position="48"/>
        <end position="67"/>
    </location>
</feature>
<dbReference type="GO" id="GO:0016020">
    <property type="term" value="C:membrane"/>
    <property type="evidence" value="ECO:0007669"/>
    <property type="project" value="UniProtKB-SubCell"/>
</dbReference>
<dbReference type="Proteomes" id="UP000428803">
    <property type="component" value="Chromosome"/>
</dbReference>
<name>A0A6I6LA52_9SPHN</name>
<dbReference type="PANTHER" id="PTHR43847">
    <property type="entry name" value="BLL3993 PROTEIN"/>
    <property type="match status" value="1"/>
</dbReference>
<dbReference type="Pfam" id="PF04140">
    <property type="entry name" value="ICMT"/>
    <property type="match status" value="1"/>
</dbReference>
<keyword evidence="3 5" id="KW-1133">Transmembrane helix</keyword>
<evidence type="ECO:0000256" key="1">
    <source>
        <dbReference type="ARBA" id="ARBA00004141"/>
    </source>
</evidence>
<dbReference type="Gene3D" id="1.20.120.1630">
    <property type="match status" value="1"/>
</dbReference>
<dbReference type="InterPro" id="IPR052527">
    <property type="entry name" value="Metal_cation-efflux_comp"/>
</dbReference>
<dbReference type="GO" id="GO:0004671">
    <property type="term" value="F:protein C-terminal S-isoprenylcysteine carboxyl O-methyltransferase activity"/>
    <property type="evidence" value="ECO:0007669"/>
    <property type="project" value="InterPro"/>
</dbReference>
<dbReference type="OrthoDB" id="7203053at2"/>
<keyword evidence="7" id="KW-1185">Reference proteome</keyword>
<keyword evidence="2 5" id="KW-0812">Transmembrane</keyword>
<evidence type="ECO:0000256" key="3">
    <source>
        <dbReference type="ARBA" id="ARBA00022989"/>
    </source>
</evidence>
<reference evidence="7" key="1">
    <citation type="submission" date="2019-01" db="EMBL/GenBank/DDBJ databases">
        <title>Sphingorhabdus lacus sp.nov., isolated from an oligotrophic freshwater lake.</title>
        <authorList>
            <person name="Park M."/>
        </authorList>
    </citation>
    <scope>NUCLEOTIDE SEQUENCE [LARGE SCALE GENOMIC DNA]</scope>
    <source>
        <strain evidence="7">IMCC1753</strain>
    </source>
</reference>
<evidence type="ECO:0000256" key="5">
    <source>
        <dbReference type="SAM" id="Phobius"/>
    </source>
</evidence>
<proteinExistence type="predicted"/>
<feature type="transmembrane region" description="Helical" evidence="5">
    <location>
        <begin position="6"/>
        <end position="27"/>
    </location>
</feature>
<keyword evidence="4 5" id="KW-0472">Membrane</keyword>
<evidence type="ECO:0008006" key="8">
    <source>
        <dbReference type="Google" id="ProtNLM"/>
    </source>
</evidence>
<protein>
    <recommendedName>
        <fullName evidence="8">Isoprenylcysteine carboxyl methyltransferase</fullName>
    </recommendedName>
</protein>
<accession>A0A6I6LA52</accession>
<feature type="transmembrane region" description="Helical" evidence="5">
    <location>
        <begin position="124"/>
        <end position="157"/>
    </location>
</feature>
<dbReference type="PANTHER" id="PTHR43847:SF1">
    <property type="entry name" value="BLL3993 PROTEIN"/>
    <property type="match status" value="1"/>
</dbReference>
<dbReference type="KEGG" id="slaa:EUU25_14425"/>
<organism evidence="6 7">
    <name type="scientific">Sphingorhabdus lacus</name>
    <dbReference type="NCBI Taxonomy" id="392610"/>
    <lineage>
        <taxon>Bacteria</taxon>
        <taxon>Pseudomonadati</taxon>
        <taxon>Pseudomonadota</taxon>
        <taxon>Alphaproteobacteria</taxon>
        <taxon>Sphingomonadales</taxon>
        <taxon>Sphingomonadaceae</taxon>
        <taxon>Sphingorhabdus</taxon>
    </lineage>
</organism>
<sequence>MTPLDWPFWAQIVLAYVIVQRLAELAYANANTRRLLSEGGREHGRDHYPLFIVLHSGWLISIALFAVPSAQPDLLLLNAFIASQTFRFWTLASIGRWWTTRIISAPHFPRVKKGPYRFIKHPNYALVVVEIALVPLLLGAPAMAVTFSVLNAALLWWRIRIEEAVLSERQSDGG</sequence>
<gene>
    <name evidence="6" type="ORF">EUU25_14425</name>
</gene>
<evidence type="ECO:0000256" key="4">
    <source>
        <dbReference type="ARBA" id="ARBA00023136"/>
    </source>
</evidence>
<evidence type="ECO:0000313" key="6">
    <source>
        <dbReference type="EMBL" id="QGY81704.1"/>
    </source>
</evidence>
<dbReference type="RefSeq" id="WP_158902161.1">
    <property type="nucleotide sequence ID" value="NZ_CP035733.1"/>
</dbReference>
<dbReference type="EMBL" id="CP035733">
    <property type="protein sequence ID" value="QGY81704.1"/>
    <property type="molecule type" value="Genomic_DNA"/>
</dbReference>
<evidence type="ECO:0000256" key="2">
    <source>
        <dbReference type="ARBA" id="ARBA00022692"/>
    </source>
</evidence>
<dbReference type="AlphaFoldDB" id="A0A6I6LA52"/>
<dbReference type="InterPro" id="IPR007269">
    <property type="entry name" value="ICMT_MeTrfase"/>
</dbReference>
<comment type="subcellular location">
    <subcellularLocation>
        <location evidence="1">Membrane</location>
        <topology evidence="1">Multi-pass membrane protein</topology>
    </subcellularLocation>
</comment>
<evidence type="ECO:0000313" key="7">
    <source>
        <dbReference type="Proteomes" id="UP000428803"/>
    </source>
</evidence>